<name>A0A397JDJ1_9GLOM</name>
<reference evidence="2 3" key="1">
    <citation type="submission" date="2018-08" db="EMBL/GenBank/DDBJ databases">
        <title>Genome and evolution of the arbuscular mycorrhizal fungus Diversispora epigaea (formerly Glomus versiforme) and its bacterial endosymbionts.</title>
        <authorList>
            <person name="Sun X."/>
            <person name="Fei Z."/>
            <person name="Harrison M."/>
        </authorList>
    </citation>
    <scope>NUCLEOTIDE SEQUENCE [LARGE SCALE GENOMIC DNA]</scope>
    <source>
        <strain evidence="2 3">IT104</strain>
    </source>
</reference>
<dbReference type="PANTHER" id="PTHR31360:SF0">
    <property type="entry name" value="OIL BODY-ASSOCIATED PROTEIN 1B"/>
    <property type="match status" value="1"/>
</dbReference>
<keyword evidence="3" id="KW-1185">Reference proteome</keyword>
<sequence length="216" mass="25091">MSKEQPSNPPGEKISTMSATLDYTANAIQNFDPIKNVHEHICGFHFYSHDVTRQVEAHHYCAHLNEEFRQCVIYDSNKPDAKLIGVEYIISAKTFLSLPEEEKKYWHSHQYEVKSGLIITPFNKIVPNTIAEATEKKIMEGLIDTYGKTWHFWQIDRGDKLPYGPPQLMMSFLEDNQISQDLIKDRDKRFNVSTSEKRDERAYIKPVYNVNLAADH</sequence>
<comment type="similarity">
    <text evidence="1">Belongs to the OBAP family.</text>
</comment>
<accession>A0A397JDJ1</accession>
<dbReference type="PANTHER" id="PTHR31360">
    <property type="match status" value="1"/>
</dbReference>
<proteinExistence type="inferred from homology"/>
<comment type="caution">
    <text evidence="2">The sequence shown here is derived from an EMBL/GenBank/DDBJ whole genome shotgun (WGS) entry which is preliminary data.</text>
</comment>
<dbReference type="AlphaFoldDB" id="A0A397JDJ1"/>
<dbReference type="Pfam" id="PF06884">
    <property type="entry name" value="DUF1264"/>
    <property type="match status" value="1"/>
</dbReference>
<gene>
    <name evidence="2" type="ORF">Glove_99g135</name>
</gene>
<evidence type="ECO:0000313" key="2">
    <source>
        <dbReference type="EMBL" id="RHZ83053.1"/>
    </source>
</evidence>
<dbReference type="InterPro" id="IPR010686">
    <property type="entry name" value="OBAP-like"/>
</dbReference>
<dbReference type="STRING" id="1348612.A0A397JDJ1"/>
<evidence type="ECO:0000256" key="1">
    <source>
        <dbReference type="ARBA" id="ARBA00009740"/>
    </source>
</evidence>
<organism evidence="2 3">
    <name type="scientific">Diversispora epigaea</name>
    <dbReference type="NCBI Taxonomy" id="1348612"/>
    <lineage>
        <taxon>Eukaryota</taxon>
        <taxon>Fungi</taxon>
        <taxon>Fungi incertae sedis</taxon>
        <taxon>Mucoromycota</taxon>
        <taxon>Glomeromycotina</taxon>
        <taxon>Glomeromycetes</taxon>
        <taxon>Diversisporales</taxon>
        <taxon>Diversisporaceae</taxon>
        <taxon>Diversispora</taxon>
    </lineage>
</organism>
<dbReference type="EMBL" id="PQFF01000092">
    <property type="protein sequence ID" value="RHZ83053.1"/>
    <property type="molecule type" value="Genomic_DNA"/>
</dbReference>
<evidence type="ECO:0008006" key="4">
    <source>
        <dbReference type="Google" id="ProtNLM"/>
    </source>
</evidence>
<protein>
    <recommendedName>
        <fullName evidence="4">DUF1264-domain-containing protein</fullName>
    </recommendedName>
</protein>
<dbReference type="Proteomes" id="UP000266861">
    <property type="component" value="Unassembled WGS sequence"/>
</dbReference>
<dbReference type="OrthoDB" id="1901244at2759"/>
<evidence type="ECO:0000313" key="3">
    <source>
        <dbReference type="Proteomes" id="UP000266861"/>
    </source>
</evidence>